<keyword evidence="1" id="KW-1133">Transmembrane helix</keyword>
<gene>
    <name evidence="3" type="ORF">ACFSTG_08455</name>
</gene>
<keyword evidence="4" id="KW-1185">Reference proteome</keyword>
<dbReference type="EMBL" id="JBHULT010000008">
    <property type="protein sequence ID" value="MFD2517920.1"/>
    <property type="molecule type" value="Genomic_DNA"/>
</dbReference>
<protein>
    <recommendedName>
        <fullName evidence="2">Glucosamine inositolphosphorylceramide transferase 1 N-terminal domain-containing protein</fullName>
    </recommendedName>
</protein>
<keyword evidence="1" id="KW-0812">Transmembrane</keyword>
<name>A0ABW5IWY0_9FLAO</name>
<dbReference type="InterPro" id="IPR023296">
    <property type="entry name" value="Glyco_hydro_beta-prop_sf"/>
</dbReference>
<dbReference type="Proteomes" id="UP001597468">
    <property type="component" value="Unassembled WGS sequence"/>
</dbReference>
<sequence length="336" mass="39293">MNERSYKKVFIFFAVFTLAVIVFLLLAHNRYSFFTSKGGGWSIGYRFIEDPLRKVEPMGSQVLDLEWLDRKTDQKTIFLADPFVIHERDTFFVFFEHQGVGNANIGLLQSHDGYNFIYKGEVLDEKFHLSFPNVFKYQEDFYMLPETKQAGHILLYKAEDFPYNWKIYDTLITNVHLKDPALLMTDSLKVISASDHNLKQHLFTSKSLEGPWVKDPAFQDRQGDQTRAGGNFFKVNNSWYLPFQKNNDGYGTGLALYQFIVEENQKKFVKVSDSFLESSDSIVWFNRGMHHLSLIKVKDHFYTVFDGDVKDTLAPKLTSWKASLKYNYYDLINLFR</sequence>
<accession>A0ABW5IWY0</accession>
<evidence type="ECO:0000313" key="3">
    <source>
        <dbReference type="EMBL" id="MFD2517920.1"/>
    </source>
</evidence>
<reference evidence="4" key="1">
    <citation type="journal article" date="2019" name="Int. J. Syst. Evol. Microbiol.">
        <title>The Global Catalogue of Microorganisms (GCM) 10K type strain sequencing project: providing services to taxonomists for standard genome sequencing and annotation.</title>
        <authorList>
            <consortium name="The Broad Institute Genomics Platform"/>
            <consortium name="The Broad Institute Genome Sequencing Center for Infectious Disease"/>
            <person name="Wu L."/>
            <person name="Ma J."/>
        </authorList>
    </citation>
    <scope>NUCLEOTIDE SEQUENCE [LARGE SCALE GENOMIC DNA]</scope>
    <source>
        <strain evidence="4">KCTC 42585</strain>
    </source>
</reference>
<feature type="transmembrane region" description="Helical" evidence="1">
    <location>
        <begin position="9"/>
        <end position="27"/>
    </location>
</feature>
<evidence type="ECO:0000256" key="1">
    <source>
        <dbReference type="SAM" id="Phobius"/>
    </source>
</evidence>
<evidence type="ECO:0000313" key="4">
    <source>
        <dbReference type="Proteomes" id="UP001597468"/>
    </source>
</evidence>
<dbReference type="Gene3D" id="2.115.10.20">
    <property type="entry name" value="Glycosyl hydrolase domain, family 43"/>
    <property type="match status" value="1"/>
</dbReference>
<proteinExistence type="predicted"/>
<feature type="domain" description="Glucosamine inositolphosphorylceramide transferase 1 N-terminal" evidence="2">
    <location>
        <begin position="74"/>
        <end position="308"/>
    </location>
</feature>
<dbReference type="Pfam" id="PF24793">
    <property type="entry name" value="GINT1_N"/>
    <property type="match status" value="1"/>
</dbReference>
<comment type="caution">
    <text evidence="3">The sequence shown here is derived from an EMBL/GenBank/DDBJ whole genome shotgun (WGS) entry which is preliminary data.</text>
</comment>
<dbReference type="SUPFAM" id="SSF75005">
    <property type="entry name" value="Arabinanase/levansucrase/invertase"/>
    <property type="match status" value="1"/>
</dbReference>
<dbReference type="RefSeq" id="WP_380751051.1">
    <property type="nucleotide sequence ID" value="NZ_JBHULT010000008.1"/>
</dbReference>
<dbReference type="InterPro" id="IPR056442">
    <property type="entry name" value="GINT1_N"/>
</dbReference>
<organism evidence="3 4">
    <name type="scientific">Salinimicrobium flavum</name>
    <dbReference type="NCBI Taxonomy" id="1737065"/>
    <lineage>
        <taxon>Bacteria</taxon>
        <taxon>Pseudomonadati</taxon>
        <taxon>Bacteroidota</taxon>
        <taxon>Flavobacteriia</taxon>
        <taxon>Flavobacteriales</taxon>
        <taxon>Flavobacteriaceae</taxon>
        <taxon>Salinimicrobium</taxon>
    </lineage>
</organism>
<keyword evidence="1" id="KW-0472">Membrane</keyword>
<evidence type="ECO:0000259" key="2">
    <source>
        <dbReference type="Pfam" id="PF24793"/>
    </source>
</evidence>